<gene>
    <name evidence="1" type="ORF">ACM44_08015</name>
</gene>
<proteinExistence type="predicted"/>
<dbReference type="EMBL" id="LFNG01000010">
    <property type="protein sequence ID" value="KMQ71118.1"/>
    <property type="molecule type" value="Genomic_DNA"/>
</dbReference>
<evidence type="ECO:0000313" key="2">
    <source>
        <dbReference type="Proteomes" id="UP000035900"/>
    </source>
</evidence>
<dbReference type="AlphaFoldDB" id="A0A0J7IY06"/>
<dbReference type="PATRIC" id="fig|1304281.5.peg.1722"/>
<comment type="caution">
    <text evidence="1">The sequence shown here is derived from an EMBL/GenBank/DDBJ whole genome shotgun (WGS) entry which is preliminary data.</text>
</comment>
<evidence type="ECO:0000313" key="1">
    <source>
        <dbReference type="EMBL" id="KMQ71118.1"/>
    </source>
</evidence>
<protein>
    <submittedName>
        <fullName evidence="1">Uncharacterized protein</fullName>
    </submittedName>
</protein>
<keyword evidence="2" id="KW-1185">Reference proteome</keyword>
<name>A0A0J7IY06_9FLAO</name>
<accession>A0A0J7IY06</accession>
<dbReference type="Proteomes" id="UP000035900">
    <property type="component" value="Unassembled WGS sequence"/>
</dbReference>
<sequence length="84" mass="10078">MTFFIKYRKYLHSICGWVTFASEKKNSETQMEKNIFCHRPYMRLCLSCMPSAQIPSLFTLSPFSFMRLAKLQHDFHVFYGLKRL</sequence>
<reference evidence="1 2" key="1">
    <citation type="journal article" date="2004" name="Int. J. Syst. Evol. Microbiol.">
        <title>Kaistella koreensis gen. nov., sp. nov., a novel member of the Chryseobacterium-Bergeyella-Riemerella branch.</title>
        <authorList>
            <person name="Kim M.K."/>
            <person name="Im W.T."/>
            <person name="Shin Y.K."/>
            <person name="Lim J.H."/>
            <person name="Kim S.H."/>
            <person name="Lee B.C."/>
            <person name="Park M.Y."/>
            <person name="Lee K.Y."/>
            <person name="Lee S.T."/>
        </authorList>
    </citation>
    <scope>NUCLEOTIDE SEQUENCE [LARGE SCALE GENOMIC DNA]</scope>
    <source>
        <strain evidence="1 2">CCUG 49689</strain>
    </source>
</reference>
<dbReference type="STRING" id="1304281.ACM44_08015"/>
<organism evidence="1 2">
    <name type="scientific">Chryseobacterium koreense CCUG 49689</name>
    <dbReference type="NCBI Taxonomy" id="1304281"/>
    <lineage>
        <taxon>Bacteria</taxon>
        <taxon>Pseudomonadati</taxon>
        <taxon>Bacteroidota</taxon>
        <taxon>Flavobacteriia</taxon>
        <taxon>Flavobacteriales</taxon>
        <taxon>Weeksellaceae</taxon>
        <taxon>Chryseobacterium group</taxon>
        <taxon>Chryseobacterium</taxon>
    </lineage>
</organism>